<dbReference type="InterPro" id="IPR030667">
    <property type="entry name" value="APP-BP1"/>
</dbReference>
<name>A0A1J4KV19_9EUKA</name>
<comment type="pathway">
    <text evidence="1 4">Protein modification; protein neddylation.</text>
</comment>
<evidence type="ECO:0000256" key="1">
    <source>
        <dbReference type="ARBA" id="ARBA00005032"/>
    </source>
</evidence>
<dbReference type="RefSeq" id="XP_068368297.1">
    <property type="nucleotide sequence ID" value="XM_068497748.1"/>
</dbReference>
<dbReference type="GO" id="GO:0005737">
    <property type="term" value="C:cytoplasm"/>
    <property type="evidence" value="ECO:0007669"/>
    <property type="project" value="TreeGrafter"/>
</dbReference>
<proteinExistence type="inferred from homology"/>
<evidence type="ECO:0000256" key="4">
    <source>
        <dbReference type="PIRNR" id="PIRNR039099"/>
    </source>
</evidence>
<keyword evidence="7" id="KW-1185">Reference proteome</keyword>
<dbReference type="VEuPathDB" id="TrichDB:TRFO_14332"/>
<evidence type="ECO:0000259" key="5">
    <source>
        <dbReference type="Pfam" id="PF00899"/>
    </source>
</evidence>
<evidence type="ECO:0000256" key="3">
    <source>
        <dbReference type="ARBA" id="ARBA00022786"/>
    </source>
</evidence>
<dbReference type="Gene3D" id="3.40.50.12550">
    <property type="entry name" value="Ubiquitin-activating enzyme E1, inactive adenylation domain, subdomain 2"/>
    <property type="match status" value="1"/>
</dbReference>
<dbReference type="AlphaFoldDB" id="A0A1J4KV19"/>
<keyword evidence="3 4" id="KW-0833">Ubl conjugation pathway</keyword>
<protein>
    <recommendedName>
        <fullName evidence="4">NEDD8-activating enzyme E1 regulatory subunit</fullName>
    </recommendedName>
</protein>
<gene>
    <name evidence="6" type="ORF">TRFO_14332</name>
</gene>
<dbReference type="OrthoDB" id="1708823at2759"/>
<dbReference type="EMBL" id="MLAK01000261">
    <property type="protein sequence ID" value="OHT15161.1"/>
    <property type="molecule type" value="Genomic_DNA"/>
</dbReference>
<dbReference type="PIRSF" id="PIRSF039099">
    <property type="entry name" value="APP-BP1"/>
    <property type="match status" value="1"/>
</dbReference>
<dbReference type="PANTHER" id="PTHR10953:SF29">
    <property type="entry name" value="NEDD8-ACTIVATING ENZYME E1 REGULATORY SUBUNIT"/>
    <property type="match status" value="1"/>
</dbReference>
<dbReference type="Pfam" id="PF00899">
    <property type="entry name" value="ThiF"/>
    <property type="match status" value="1"/>
</dbReference>
<reference evidence="6" key="1">
    <citation type="submission" date="2016-10" db="EMBL/GenBank/DDBJ databases">
        <authorList>
            <person name="Benchimol M."/>
            <person name="Almeida L.G."/>
            <person name="Vasconcelos A.T."/>
            <person name="Perreira-Neves A."/>
            <person name="Rosa I.A."/>
            <person name="Tasca T."/>
            <person name="Bogo M.R."/>
            <person name="de Souza W."/>
        </authorList>
    </citation>
    <scope>NUCLEOTIDE SEQUENCE [LARGE SCALE GENOMIC DNA]</scope>
    <source>
        <strain evidence="6">K</strain>
    </source>
</reference>
<dbReference type="GeneID" id="94832452"/>
<dbReference type="InterPro" id="IPR000594">
    <property type="entry name" value="ThiF_NAD_FAD-bd"/>
</dbReference>
<evidence type="ECO:0000256" key="2">
    <source>
        <dbReference type="ARBA" id="ARBA00006868"/>
    </source>
</evidence>
<evidence type="ECO:0000313" key="7">
    <source>
        <dbReference type="Proteomes" id="UP000179807"/>
    </source>
</evidence>
<dbReference type="InterPro" id="IPR035985">
    <property type="entry name" value="Ubiquitin-activating_enz"/>
</dbReference>
<organism evidence="6 7">
    <name type="scientific">Tritrichomonas foetus</name>
    <dbReference type="NCBI Taxonomy" id="1144522"/>
    <lineage>
        <taxon>Eukaryota</taxon>
        <taxon>Metamonada</taxon>
        <taxon>Parabasalia</taxon>
        <taxon>Tritrichomonadida</taxon>
        <taxon>Tritrichomonadidae</taxon>
        <taxon>Tritrichomonas</taxon>
    </lineage>
</organism>
<dbReference type="UniPathway" id="UPA00885"/>
<dbReference type="GO" id="GO:0019781">
    <property type="term" value="F:NEDD8 activating enzyme activity"/>
    <property type="evidence" value="ECO:0007669"/>
    <property type="project" value="UniProtKB-UniRule"/>
</dbReference>
<accession>A0A1J4KV19</accession>
<dbReference type="InterPro" id="IPR045886">
    <property type="entry name" value="ThiF/MoeB/HesA"/>
</dbReference>
<dbReference type="Proteomes" id="UP000179807">
    <property type="component" value="Unassembled WGS sequence"/>
</dbReference>
<evidence type="ECO:0000313" key="6">
    <source>
        <dbReference type="EMBL" id="OHT15161.1"/>
    </source>
</evidence>
<feature type="domain" description="THIF-type NAD/FAD binding fold" evidence="5">
    <location>
        <begin position="7"/>
        <end position="105"/>
    </location>
</feature>
<dbReference type="GO" id="GO:0045116">
    <property type="term" value="P:protein neddylation"/>
    <property type="evidence" value="ECO:0007669"/>
    <property type="project" value="UniProtKB-UniRule"/>
</dbReference>
<dbReference type="PANTHER" id="PTHR10953">
    <property type="entry name" value="UBIQUITIN-ACTIVATING ENZYME E1"/>
    <property type="match status" value="1"/>
</dbReference>
<dbReference type="Gene3D" id="3.40.50.720">
    <property type="entry name" value="NAD(P)-binding Rossmann-like Domain"/>
    <property type="match status" value="1"/>
</dbReference>
<comment type="similarity">
    <text evidence="2 4">Belongs to the ubiquitin-activating E1 family. ULA1 subfamily.</text>
</comment>
<comment type="caution">
    <text evidence="6">The sequence shown here is derived from an EMBL/GenBank/DDBJ whole genome shotgun (WGS) entry which is preliminary data.</text>
</comment>
<sequence length="522" mass="59600">MTDNERYDRQIRLWGPHGQAAIQASTILFAGSDSTASEFLKNMVLHGVNNVIIVDDAIVTEKDLGSNFFVDADSLGKNRAETVASLLTELNPSSNITAIVAKPNDLAFLDNEKLDSNSFVLTSGNLKPSFLSELSDKCREKHIRHAHIQTSGYFGAFYVDGGLHHFFEGSAQSQYPLEELRILNPFPELVEFFDSLDFDKLDDAEHSHIVFPAILHRVRTSLLKELNVETLTSKNSVDVRAKIDSFRRLKKDPEPNADPFMDEPGIDEAHDNIFLIYGKPRLPLLAEECFMVSDMIGEVDEPFWQLVRATQRFYKKYAALPHYGGCPDMEASSAQYRKLKHVYLEKSEKDWAEISEDLKSRNVQIDEETFDRFRRNVWKIGGIQYKPLKETLEKLPDEYCLYDDASIRLGIVQHLFIAVRRFIENNNRPPSNTEEDFSFLLAEIEKLKDKNVEQQLPEQFIIEREKFVREFCRYKGEVLPSVVASFAAMLAQEITKLIIKQANPVKGIVLYDAIHGLLNVAD</sequence>
<dbReference type="SUPFAM" id="SSF69572">
    <property type="entry name" value="Activating enzymes of the ubiquitin-like proteins"/>
    <property type="match status" value="1"/>
</dbReference>